<reference evidence="18 19" key="1">
    <citation type="submission" date="2018-09" db="EMBL/GenBank/DDBJ databases">
        <authorList>
            <person name="Postec A."/>
        </authorList>
    </citation>
    <scope>NUCLEOTIDE SEQUENCE [LARGE SCALE GENOMIC DNA]</scope>
    <source>
        <strain evidence="18">70B-A</strain>
    </source>
</reference>
<evidence type="ECO:0000256" key="11">
    <source>
        <dbReference type="ARBA" id="ARBA00024006"/>
    </source>
</evidence>
<dbReference type="InterPro" id="IPR014030">
    <property type="entry name" value="Ketoacyl_synth_N"/>
</dbReference>
<proteinExistence type="inferred from homology"/>
<dbReference type="InterPro" id="IPR014031">
    <property type="entry name" value="Ketoacyl_synth_C"/>
</dbReference>
<dbReference type="EMBL" id="LR130778">
    <property type="protein sequence ID" value="VDN47780.1"/>
    <property type="molecule type" value="Genomic_DNA"/>
</dbReference>
<dbReference type="RefSeq" id="WP_125137031.1">
    <property type="nucleotide sequence ID" value="NZ_LR130778.1"/>
</dbReference>
<sequence>MSRRVVVTGIGAITPIGNNVDQFWSALKEGVSGVDMITQFDASDYPVKIAAELKDYNPKDFLDRKDAKRMERFSQFAVIAAGEALAMSGLEVTEENCDRIGTFIGSGMGSLGMIEEEEQRLLEFGPQRVAPLIIPKIIVNMAAGNVAIKYGLKGPSHCIVSACASGSHSIGEAFRNIKFGYMDVAVTGGTESCITPMGIAGFSALTALSTNPDPKKASRPFDGGRDGFVMGEGAGILVLEALDHALERGATILAEIAGYGATTDAYHMTSPAPGGVGGAKAMTLAINEAGLLPSEVDYINAHGTSTPYNDKFETEAIKVSLGEHASKVAINSTKSMTGHLLGAAGGVEAVVCIKSIQEDYLHPTINQEIHDPECDLDYVPNVGRSAKVNVALSNSLGFGGHNATLLFKKYK</sequence>
<evidence type="ECO:0000256" key="8">
    <source>
        <dbReference type="ARBA" id="ARBA00023098"/>
    </source>
</evidence>
<dbReference type="GO" id="GO:0005829">
    <property type="term" value="C:cytosol"/>
    <property type="evidence" value="ECO:0007669"/>
    <property type="project" value="TreeGrafter"/>
</dbReference>
<evidence type="ECO:0000256" key="2">
    <source>
        <dbReference type="ARBA" id="ARBA00008467"/>
    </source>
</evidence>
<evidence type="ECO:0000256" key="15">
    <source>
        <dbReference type="PIRSR" id="PIRSR000447-1"/>
    </source>
</evidence>
<dbReference type="InterPro" id="IPR000794">
    <property type="entry name" value="Beta-ketoacyl_synthase"/>
</dbReference>
<dbReference type="NCBIfam" id="NF005589">
    <property type="entry name" value="PRK07314.1"/>
    <property type="match status" value="1"/>
</dbReference>
<evidence type="ECO:0000256" key="5">
    <source>
        <dbReference type="ARBA" id="ARBA00022516"/>
    </source>
</evidence>
<keyword evidence="9 14" id="KW-0275">Fatty acid biosynthesis</keyword>
<feature type="domain" description="Ketosynthase family 3 (KS3)" evidence="17">
    <location>
        <begin position="2"/>
        <end position="409"/>
    </location>
</feature>
<dbReference type="SMART" id="SM00825">
    <property type="entry name" value="PKS_KS"/>
    <property type="match status" value="1"/>
</dbReference>
<keyword evidence="10 14" id="KW-0012">Acyltransferase</keyword>
<dbReference type="Pfam" id="PF00109">
    <property type="entry name" value="ketoacyl-synt"/>
    <property type="match status" value="1"/>
</dbReference>
<dbReference type="AlphaFoldDB" id="A0A3P7P2P8"/>
<feature type="active site" description="For beta-ketoacyl synthase activity" evidence="15">
    <location>
        <position position="163"/>
    </location>
</feature>
<dbReference type="Pfam" id="PF02801">
    <property type="entry name" value="Ketoacyl-synt_C"/>
    <property type="match status" value="1"/>
</dbReference>
<dbReference type="FunFam" id="3.40.47.10:FF:000009">
    <property type="entry name" value="3-oxoacyl-[acyl-carrier-protein] synthase 2"/>
    <property type="match status" value="1"/>
</dbReference>
<dbReference type="SUPFAM" id="SSF53901">
    <property type="entry name" value="Thiolase-like"/>
    <property type="match status" value="2"/>
</dbReference>
<dbReference type="InterPro" id="IPR018201">
    <property type="entry name" value="Ketoacyl_synth_AS"/>
</dbReference>
<keyword evidence="7" id="KW-0276">Fatty acid metabolism</keyword>
<dbReference type="OrthoDB" id="9808669at2"/>
<dbReference type="NCBIfam" id="NF004970">
    <property type="entry name" value="PRK06333.1"/>
    <property type="match status" value="1"/>
</dbReference>
<evidence type="ECO:0000313" key="18">
    <source>
        <dbReference type="EMBL" id="VDN47780.1"/>
    </source>
</evidence>
<evidence type="ECO:0000256" key="12">
    <source>
        <dbReference type="ARBA" id="ARBA00047318"/>
    </source>
</evidence>
<keyword evidence="8" id="KW-0443">Lipid metabolism</keyword>
<name>A0A3P7P2P8_9FIRM</name>
<dbReference type="PANTHER" id="PTHR11712:SF336">
    <property type="entry name" value="3-OXOACYL-[ACYL-CARRIER-PROTEIN] SYNTHASE, MITOCHONDRIAL"/>
    <property type="match status" value="1"/>
</dbReference>
<dbReference type="UniPathway" id="UPA00094"/>
<evidence type="ECO:0000256" key="14">
    <source>
        <dbReference type="PIRNR" id="PIRNR000447"/>
    </source>
</evidence>
<evidence type="ECO:0000256" key="10">
    <source>
        <dbReference type="ARBA" id="ARBA00023315"/>
    </source>
</evidence>
<evidence type="ECO:0000256" key="6">
    <source>
        <dbReference type="ARBA" id="ARBA00022679"/>
    </source>
</evidence>
<dbReference type="EC" id="2.3.1.179" evidence="3 14"/>
<evidence type="ECO:0000256" key="1">
    <source>
        <dbReference type="ARBA" id="ARBA00005194"/>
    </source>
</evidence>
<accession>A0A3P7P2P8</accession>
<dbReference type="PANTHER" id="PTHR11712">
    <property type="entry name" value="POLYKETIDE SYNTHASE-RELATED"/>
    <property type="match status" value="1"/>
</dbReference>
<keyword evidence="6 14" id="KW-0808">Transferase</keyword>
<dbReference type="GO" id="GO:0004315">
    <property type="term" value="F:3-oxoacyl-[acyl-carrier-protein] synthase activity"/>
    <property type="evidence" value="ECO:0007669"/>
    <property type="project" value="UniProtKB-UniRule"/>
</dbReference>
<dbReference type="NCBIfam" id="TIGR03150">
    <property type="entry name" value="fabF"/>
    <property type="match status" value="1"/>
</dbReference>
<dbReference type="KEGG" id="cbar:PATL70BA_1889"/>
<comment type="pathway">
    <text evidence="1 14">Lipid metabolism; fatty acid biosynthesis.</text>
</comment>
<organism evidence="18 19">
    <name type="scientific">Petrocella atlantisensis</name>
    <dbReference type="NCBI Taxonomy" id="2173034"/>
    <lineage>
        <taxon>Bacteria</taxon>
        <taxon>Bacillati</taxon>
        <taxon>Bacillota</taxon>
        <taxon>Clostridia</taxon>
        <taxon>Lachnospirales</taxon>
        <taxon>Vallitaleaceae</taxon>
        <taxon>Petrocella</taxon>
    </lineage>
</organism>
<protein>
    <recommendedName>
        <fullName evidence="4 14">3-oxoacyl-[acyl-carrier-protein] synthase 2</fullName>
        <ecNumber evidence="3 14">2.3.1.179</ecNumber>
    </recommendedName>
</protein>
<comment type="catalytic activity">
    <reaction evidence="12 14">
        <text>(9Z)-hexadecenoyl-[ACP] + malonyl-[ACP] + H(+) = 3-oxo-(11Z)-octadecenoyl-[ACP] + holo-[ACP] + CO2</text>
        <dbReference type="Rhea" id="RHEA:55040"/>
        <dbReference type="Rhea" id="RHEA-COMP:9623"/>
        <dbReference type="Rhea" id="RHEA-COMP:9685"/>
        <dbReference type="Rhea" id="RHEA-COMP:10800"/>
        <dbReference type="Rhea" id="RHEA-COMP:14074"/>
        <dbReference type="ChEBI" id="CHEBI:15378"/>
        <dbReference type="ChEBI" id="CHEBI:16526"/>
        <dbReference type="ChEBI" id="CHEBI:64479"/>
        <dbReference type="ChEBI" id="CHEBI:78449"/>
        <dbReference type="ChEBI" id="CHEBI:83989"/>
        <dbReference type="ChEBI" id="CHEBI:138538"/>
        <dbReference type="EC" id="2.3.1.179"/>
    </reaction>
</comment>
<dbReference type="InterPro" id="IPR017568">
    <property type="entry name" value="3-oxoacyl-ACP_synth-2"/>
</dbReference>
<evidence type="ECO:0000256" key="9">
    <source>
        <dbReference type="ARBA" id="ARBA00023160"/>
    </source>
</evidence>
<evidence type="ECO:0000256" key="3">
    <source>
        <dbReference type="ARBA" id="ARBA00012356"/>
    </source>
</evidence>
<dbReference type="InterPro" id="IPR020841">
    <property type="entry name" value="PKS_Beta-ketoAc_synthase_dom"/>
</dbReference>
<gene>
    <name evidence="18" type="primary">fabF</name>
    <name evidence="18" type="ORF">PATL70BA_1889</name>
</gene>
<evidence type="ECO:0000256" key="16">
    <source>
        <dbReference type="RuleBase" id="RU003694"/>
    </source>
</evidence>
<dbReference type="CDD" id="cd00834">
    <property type="entry name" value="KAS_I_II"/>
    <property type="match status" value="1"/>
</dbReference>
<evidence type="ECO:0000256" key="7">
    <source>
        <dbReference type="ARBA" id="ARBA00022832"/>
    </source>
</evidence>
<evidence type="ECO:0000256" key="13">
    <source>
        <dbReference type="ARBA" id="ARBA00047659"/>
    </source>
</evidence>
<dbReference type="Gene3D" id="3.40.47.10">
    <property type="match status" value="1"/>
</dbReference>
<keyword evidence="19" id="KW-1185">Reference proteome</keyword>
<evidence type="ECO:0000259" key="17">
    <source>
        <dbReference type="PROSITE" id="PS52004"/>
    </source>
</evidence>
<dbReference type="PROSITE" id="PS52004">
    <property type="entry name" value="KS3_2"/>
    <property type="match status" value="1"/>
</dbReference>
<comment type="catalytic activity">
    <reaction evidence="13 14">
        <text>a fatty acyl-[ACP] + malonyl-[ACP] + H(+) = a 3-oxoacyl-[ACP] + holo-[ACP] + CO2</text>
        <dbReference type="Rhea" id="RHEA:22836"/>
        <dbReference type="Rhea" id="RHEA-COMP:9623"/>
        <dbReference type="Rhea" id="RHEA-COMP:9685"/>
        <dbReference type="Rhea" id="RHEA-COMP:9916"/>
        <dbReference type="Rhea" id="RHEA-COMP:14125"/>
        <dbReference type="ChEBI" id="CHEBI:15378"/>
        <dbReference type="ChEBI" id="CHEBI:16526"/>
        <dbReference type="ChEBI" id="CHEBI:64479"/>
        <dbReference type="ChEBI" id="CHEBI:78449"/>
        <dbReference type="ChEBI" id="CHEBI:78776"/>
        <dbReference type="ChEBI" id="CHEBI:138651"/>
    </reaction>
</comment>
<dbReference type="InterPro" id="IPR016039">
    <property type="entry name" value="Thiolase-like"/>
</dbReference>
<dbReference type="PROSITE" id="PS00606">
    <property type="entry name" value="KS3_1"/>
    <property type="match status" value="1"/>
</dbReference>
<dbReference type="Proteomes" id="UP000279029">
    <property type="component" value="Chromosome"/>
</dbReference>
<dbReference type="GO" id="GO:0006633">
    <property type="term" value="P:fatty acid biosynthetic process"/>
    <property type="evidence" value="ECO:0007669"/>
    <property type="project" value="UniProtKB-UniRule"/>
</dbReference>
<evidence type="ECO:0000256" key="4">
    <source>
        <dbReference type="ARBA" id="ARBA00014657"/>
    </source>
</evidence>
<evidence type="ECO:0000313" key="19">
    <source>
        <dbReference type="Proteomes" id="UP000279029"/>
    </source>
</evidence>
<comment type="function">
    <text evidence="11 14">Involved in the type II fatty acid elongation cycle. Catalyzes the elongation of a wide range of acyl-ACP by the addition of two carbons from malonyl-ACP to an acyl acceptor. Can efficiently catalyze the conversion of palmitoleoyl-ACP (cis-hexadec-9-enoyl-ACP) to cis-vaccenoyl-ACP (cis-octadec-11-enoyl-ACP), an essential step in the thermal regulation of fatty acid composition.</text>
</comment>
<keyword evidence="5 14" id="KW-0444">Lipid biosynthesis</keyword>
<dbReference type="PIRSF" id="PIRSF000447">
    <property type="entry name" value="KAS_II"/>
    <property type="match status" value="1"/>
</dbReference>
<comment type="similarity">
    <text evidence="2 14 16">Belongs to the thiolase-like superfamily. Beta-ketoacyl-ACP synthases family.</text>
</comment>